<keyword evidence="2" id="KW-1185">Reference proteome</keyword>
<evidence type="ECO:0000313" key="2">
    <source>
        <dbReference type="Proteomes" id="UP001652432"/>
    </source>
</evidence>
<organism evidence="1 2">
    <name type="scientific">Suilimivivens aceti</name>
    <dbReference type="NCBI Taxonomy" id="2981774"/>
    <lineage>
        <taxon>Bacteria</taxon>
        <taxon>Bacillati</taxon>
        <taxon>Bacillota</taxon>
        <taxon>Clostridia</taxon>
        <taxon>Lachnospirales</taxon>
        <taxon>Lachnospiraceae</taxon>
        <taxon>Suilimivivens</taxon>
    </lineage>
</organism>
<sequence length="496" mass="54459">MSFFKKVVKDASKTTENLVGNMASSNAQNATNAAVDGMDLFRWKIGTPIIQNGHFDQQKGNLFEYIEAAKFNADAASKGMSAKAVVTDVYDQGAAADILIKDGGRVQKEVQAKFVKSVSCKGIERSAANSVFDQAGGQRDHWGKYNGMDRLIRKDEHYNADGSMLKEAKKLAKNRAESQDIHAGDFRDVHEHLTDELHYGDATSGGTTFEEVQMAYETPEKYAKAFERKAVKVEMKCTAANMAKASFVITGIVSGVTNMFEVFQDKKELDAALHDVGADAIKGAARGGATGIVSTAIRYKGIKAGSALLSDSVAATVMAGGIIDGGVALYSYARGEIDEQQLKEQLVDTTAKAATTIYFTKAVGTIMGSAVNPILPIVVYTTASYVVTCTREIIKNANLNAAEYDRMTAILLESAREMDEYHEEFKKHVARCEERQRKMFDRFIDTFEYNLETGENYDQAIYAICQFADEAGIALQYVEFDEFSRAMKSKESFVLK</sequence>
<accession>A0ABT2T1X4</accession>
<dbReference type="EMBL" id="JAOQKJ010000005">
    <property type="protein sequence ID" value="MCU6744248.1"/>
    <property type="molecule type" value="Genomic_DNA"/>
</dbReference>
<dbReference type="Proteomes" id="UP001652432">
    <property type="component" value="Unassembled WGS sequence"/>
</dbReference>
<reference evidence="1 2" key="1">
    <citation type="journal article" date="2021" name="ISME Commun">
        <title>Automated analysis of genomic sequences facilitates high-throughput and comprehensive description of bacteria.</title>
        <authorList>
            <person name="Hitch T.C.A."/>
        </authorList>
    </citation>
    <scope>NUCLEOTIDE SEQUENCE [LARGE SCALE GENOMIC DNA]</scope>
    <source>
        <strain evidence="1 2">Sanger_18</strain>
    </source>
</reference>
<dbReference type="RefSeq" id="WP_262574267.1">
    <property type="nucleotide sequence ID" value="NZ_JAOQKJ010000005.1"/>
</dbReference>
<comment type="caution">
    <text evidence="1">The sequence shown here is derived from an EMBL/GenBank/DDBJ whole genome shotgun (WGS) entry which is preliminary data.</text>
</comment>
<protein>
    <submittedName>
        <fullName evidence="1">Uncharacterized protein</fullName>
    </submittedName>
</protein>
<evidence type="ECO:0000313" key="1">
    <source>
        <dbReference type="EMBL" id="MCU6744248.1"/>
    </source>
</evidence>
<gene>
    <name evidence="1" type="ORF">OCV77_07025</name>
</gene>
<name>A0ABT2T1X4_9FIRM</name>
<proteinExistence type="predicted"/>